<keyword evidence="4" id="KW-1185">Reference proteome</keyword>
<dbReference type="InterPro" id="IPR029057">
    <property type="entry name" value="PRTase-like"/>
</dbReference>
<keyword evidence="2" id="KW-0315">Glutamine amidotransferase</keyword>
<evidence type="ECO:0000256" key="2">
    <source>
        <dbReference type="ARBA" id="ARBA00022962"/>
    </source>
</evidence>
<keyword evidence="1" id="KW-0808">Transferase</keyword>
<evidence type="ECO:0000256" key="1">
    <source>
        <dbReference type="ARBA" id="ARBA00022679"/>
    </source>
</evidence>
<sequence length="176" mass="19601">MPRTGGPFADGLFASLAEYGLFAKRREVVATTFLQRTLLGTTGERKSRISQKYRVLETDLAKTSIIIVDEELIRGDTSQAVTSMLLTAGARAVHWAIGSPPIVAPNYYGMGIDTLDELAFWQIWKRLPSEQRAQSLRFRPPSIVRTAMIASLRSCAASTSICFRRSHRTGSFRFTL</sequence>
<reference evidence="3" key="2">
    <citation type="submission" date="2024-03" db="EMBL/GenBank/DDBJ databases">
        <authorList>
            <person name="Bromfield E.S.P."/>
            <person name="Cloutier S."/>
        </authorList>
    </citation>
    <scope>NUCLEOTIDE SEQUENCE</scope>
    <source>
        <strain evidence="3">5S5</strain>
    </source>
</reference>
<dbReference type="EMBL" id="CP147711">
    <property type="protein sequence ID" value="WXC79419.1"/>
    <property type="molecule type" value="Genomic_DNA"/>
</dbReference>
<dbReference type="InterPro" id="IPR029055">
    <property type="entry name" value="Ntn_hydrolases_N"/>
</dbReference>
<evidence type="ECO:0000313" key="3">
    <source>
        <dbReference type="EMBL" id="WXC79419.1"/>
    </source>
</evidence>
<gene>
    <name evidence="3" type="ORF">WDK88_40705</name>
</gene>
<dbReference type="SUPFAM" id="SSF53271">
    <property type="entry name" value="PRTase-like"/>
    <property type="match status" value="1"/>
</dbReference>
<evidence type="ECO:0000313" key="4">
    <source>
        <dbReference type="Proteomes" id="UP001432046"/>
    </source>
</evidence>
<accession>A0ABZ2NY64</accession>
<reference evidence="3" key="1">
    <citation type="journal article" date="2021" name="Int. J. Syst. Evol. Microbiol.">
        <title>Bradyrhizobium septentrionale sp. nov. (sv. septentrionale) and Bradyrhizobium quebecense sp. nov. (sv. septentrionale) associated with legumes native to Canada possess rearranged symbiosis genes and numerous insertion sequences.</title>
        <authorList>
            <person name="Bromfield E.S.P."/>
            <person name="Cloutier S."/>
        </authorList>
    </citation>
    <scope>NUCLEOTIDE SEQUENCE</scope>
    <source>
        <strain evidence="3">5S5</strain>
    </source>
</reference>
<organism evidence="3 4">
    <name type="scientific">Bradyrhizobium septentrionale</name>
    <dbReference type="NCBI Taxonomy" id="1404411"/>
    <lineage>
        <taxon>Bacteria</taxon>
        <taxon>Pseudomonadati</taxon>
        <taxon>Pseudomonadota</taxon>
        <taxon>Alphaproteobacteria</taxon>
        <taxon>Hyphomicrobiales</taxon>
        <taxon>Nitrobacteraceae</taxon>
        <taxon>Bradyrhizobium</taxon>
    </lineage>
</organism>
<dbReference type="Proteomes" id="UP001432046">
    <property type="component" value="Chromosome"/>
</dbReference>
<name>A0ABZ2NY64_9BRAD</name>
<dbReference type="InterPro" id="IPR000836">
    <property type="entry name" value="PRTase_dom"/>
</dbReference>
<dbReference type="PANTHER" id="PTHR11907">
    <property type="entry name" value="AMIDOPHOSPHORIBOSYLTRANSFERASE"/>
    <property type="match status" value="1"/>
</dbReference>
<proteinExistence type="predicted"/>
<dbReference type="CDD" id="cd06223">
    <property type="entry name" value="PRTases_typeI"/>
    <property type="match status" value="1"/>
</dbReference>
<dbReference type="Gene3D" id="3.40.50.2020">
    <property type="match status" value="1"/>
</dbReference>
<evidence type="ECO:0008006" key="5">
    <source>
        <dbReference type="Google" id="ProtNLM"/>
    </source>
</evidence>
<dbReference type="Gene3D" id="3.60.20.10">
    <property type="entry name" value="Glutamine Phosphoribosylpyrophosphate, subunit 1, domain 1"/>
    <property type="match status" value="1"/>
</dbReference>
<dbReference type="RefSeq" id="WP_338833866.1">
    <property type="nucleotide sequence ID" value="NZ_CP147711.1"/>
</dbReference>
<protein>
    <recommendedName>
        <fullName evidence="5">Glutamine amidotransferase type-2 domain-containing protein</fullName>
    </recommendedName>
</protein>